<keyword evidence="1" id="KW-0732">Signal</keyword>
<accession>A0ABU5VW00</accession>
<feature type="chain" id="PRO_5046905643" description="Lipoprotein" evidence="1">
    <location>
        <begin position="19"/>
        <end position="125"/>
    </location>
</feature>
<reference evidence="2 3" key="1">
    <citation type="submission" date="2023-11" db="EMBL/GenBank/DDBJ databases">
        <title>A Novel Polar Bacteriovorax (B. antarcticus) Isolated from the Biocrust in Antarctica.</title>
        <authorList>
            <person name="Mun W."/>
            <person name="Choi S.Y."/>
            <person name="Mitchell R.J."/>
        </authorList>
    </citation>
    <scope>NUCLEOTIDE SEQUENCE [LARGE SCALE GENOMIC DNA]</scope>
    <source>
        <strain evidence="2 3">PP10</strain>
    </source>
</reference>
<proteinExistence type="predicted"/>
<dbReference type="Proteomes" id="UP001302274">
    <property type="component" value="Unassembled WGS sequence"/>
</dbReference>
<organism evidence="2 3">
    <name type="scientific">Bacteriovorax antarcticus</name>
    <dbReference type="NCBI Taxonomy" id="3088717"/>
    <lineage>
        <taxon>Bacteria</taxon>
        <taxon>Pseudomonadati</taxon>
        <taxon>Bdellovibrionota</taxon>
        <taxon>Bacteriovoracia</taxon>
        <taxon>Bacteriovoracales</taxon>
        <taxon>Bacteriovoracaceae</taxon>
        <taxon>Bacteriovorax</taxon>
    </lineage>
</organism>
<protein>
    <recommendedName>
        <fullName evidence="4">Lipoprotein</fullName>
    </recommendedName>
</protein>
<comment type="caution">
    <text evidence="2">The sequence shown here is derived from an EMBL/GenBank/DDBJ whole genome shotgun (WGS) entry which is preliminary data.</text>
</comment>
<gene>
    <name evidence="2" type="ORF">SHI21_13510</name>
</gene>
<evidence type="ECO:0000256" key="1">
    <source>
        <dbReference type="SAM" id="SignalP"/>
    </source>
</evidence>
<name>A0ABU5VW00_9BACT</name>
<dbReference type="RefSeq" id="WP_323577159.1">
    <property type="nucleotide sequence ID" value="NZ_JAYGJQ010000002.1"/>
</dbReference>
<sequence>MKKLILFAFLTISSSVFAEDIYVLRTTIGDHVYNDILTYESCTPTMVIKGTLTVPGKFTSQIEDGKCHYSHRNEHLNFRILVRENNEEYYATYGLTIAGKSIGGRILKNGVEMGTIEGELIYEGK</sequence>
<evidence type="ECO:0000313" key="3">
    <source>
        <dbReference type="Proteomes" id="UP001302274"/>
    </source>
</evidence>
<dbReference type="EMBL" id="JAYGJQ010000002">
    <property type="protein sequence ID" value="MEA9357236.1"/>
    <property type="molecule type" value="Genomic_DNA"/>
</dbReference>
<feature type="signal peptide" evidence="1">
    <location>
        <begin position="1"/>
        <end position="18"/>
    </location>
</feature>
<evidence type="ECO:0000313" key="2">
    <source>
        <dbReference type="EMBL" id="MEA9357236.1"/>
    </source>
</evidence>
<keyword evidence="3" id="KW-1185">Reference proteome</keyword>
<evidence type="ECO:0008006" key="4">
    <source>
        <dbReference type="Google" id="ProtNLM"/>
    </source>
</evidence>